<dbReference type="EMBL" id="BAABLD010000008">
    <property type="protein sequence ID" value="GAA5166281.1"/>
    <property type="molecule type" value="Genomic_DNA"/>
</dbReference>
<feature type="domain" description="GGDEF" evidence="3">
    <location>
        <begin position="1"/>
        <end position="78"/>
    </location>
</feature>
<dbReference type="PANTHER" id="PTHR45138:SF9">
    <property type="entry name" value="DIGUANYLATE CYCLASE DGCM-RELATED"/>
    <property type="match status" value="1"/>
</dbReference>
<organism evidence="4 5">
    <name type="scientific">Viridibacterium curvum</name>
    <dbReference type="NCBI Taxonomy" id="1101404"/>
    <lineage>
        <taxon>Bacteria</taxon>
        <taxon>Pseudomonadati</taxon>
        <taxon>Pseudomonadota</taxon>
        <taxon>Betaproteobacteria</taxon>
        <taxon>Rhodocyclales</taxon>
        <taxon>Rhodocyclaceae</taxon>
        <taxon>Viridibacterium</taxon>
    </lineage>
</organism>
<gene>
    <name evidence="4" type="ORF">GCM10025770_23160</name>
</gene>
<evidence type="ECO:0000313" key="4">
    <source>
        <dbReference type="EMBL" id="GAA5166281.1"/>
    </source>
</evidence>
<dbReference type="InterPro" id="IPR050469">
    <property type="entry name" value="Diguanylate_Cyclase"/>
</dbReference>
<dbReference type="PANTHER" id="PTHR45138">
    <property type="entry name" value="REGULATORY COMPONENTS OF SENSORY TRANSDUCTION SYSTEM"/>
    <property type="match status" value="1"/>
</dbReference>
<dbReference type="Pfam" id="PF00990">
    <property type="entry name" value="GGDEF"/>
    <property type="match status" value="1"/>
</dbReference>
<sequence>MAGAVLPETPLDKASLIAESLREIVQSQPFLVDETAIHLTVSIGISTLAVNMQAEDLYRLADEALYRAKNAGRNRIAC</sequence>
<dbReference type="EC" id="2.7.7.65" evidence="1"/>
<dbReference type="NCBIfam" id="TIGR00254">
    <property type="entry name" value="GGDEF"/>
    <property type="match status" value="1"/>
</dbReference>
<evidence type="ECO:0000313" key="5">
    <source>
        <dbReference type="Proteomes" id="UP001500547"/>
    </source>
</evidence>
<dbReference type="InterPro" id="IPR043128">
    <property type="entry name" value="Rev_trsase/Diguanyl_cyclase"/>
</dbReference>
<comment type="catalytic activity">
    <reaction evidence="2">
        <text>2 GTP = 3',3'-c-di-GMP + 2 diphosphate</text>
        <dbReference type="Rhea" id="RHEA:24898"/>
        <dbReference type="ChEBI" id="CHEBI:33019"/>
        <dbReference type="ChEBI" id="CHEBI:37565"/>
        <dbReference type="ChEBI" id="CHEBI:58805"/>
        <dbReference type="EC" id="2.7.7.65"/>
    </reaction>
</comment>
<proteinExistence type="predicted"/>
<evidence type="ECO:0000256" key="2">
    <source>
        <dbReference type="ARBA" id="ARBA00034247"/>
    </source>
</evidence>
<dbReference type="InterPro" id="IPR029787">
    <property type="entry name" value="Nucleotide_cyclase"/>
</dbReference>
<accession>A0ABP9QRE5</accession>
<comment type="caution">
    <text evidence="4">The sequence shown here is derived from an EMBL/GenBank/DDBJ whole genome shotgun (WGS) entry which is preliminary data.</text>
</comment>
<evidence type="ECO:0000256" key="1">
    <source>
        <dbReference type="ARBA" id="ARBA00012528"/>
    </source>
</evidence>
<evidence type="ECO:0000259" key="3">
    <source>
        <dbReference type="PROSITE" id="PS50887"/>
    </source>
</evidence>
<name>A0ABP9QRE5_9RHOO</name>
<reference evidence="5" key="1">
    <citation type="journal article" date="2019" name="Int. J. Syst. Evol. Microbiol.">
        <title>The Global Catalogue of Microorganisms (GCM) 10K type strain sequencing project: providing services to taxonomists for standard genome sequencing and annotation.</title>
        <authorList>
            <consortium name="The Broad Institute Genomics Platform"/>
            <consortium name="The Broad Institute Genome Sequencing Center for Infectious Disease"/>
            <person name="Wu L."/>
            <person name="Ma J."/>
        </authorList>
    </citation>
    <scope>NUCLEOTIDE SEQUENCE [LARGE SCALE GENOMIC DNA]</scope>
    <source>
        <strain evidence="5">JCM 18715</strain>
    </source>
</reference>
<dbReference type="SUPFAM" id="SSF55073">
    <property type="entry name" value="Nucleotide cyclase"/>
    <property type="match status" value="1"/>
</dbReference>
<dbReference type="PROSITE" id="PS50887">
    <property type="entry name" value="GGDEF"/>
    <property type="match status" value="1"/>
</dbReference>
<protein>
    <recommendedName>
        <fullName evidence="1">diguanylate cyclase</fullName>
        <ecNumber evidence="1">2.7.7.65</ecNumber>
    </recommendedName>
</protein>
<dbReference type="RefSeq" id="WP_345533121.1">
    <property type="nucleotide sequence ID" value="NZ_BAABLD010000008.1"/>
</dbReference>
<dbReference type="InterPro" id="IPR000160">
    <property type="entry name" value="GGDEF_dom"/>
</dbReference>
<dbReference type="Proteomes" id="UP001500547">
    <property type="component" value="Unassembled WGS sequence"/>
</dbReference>
<keyword evidence="5" id="KW-1185">Reference proteome</keyword>
<dbReference type="Gene3D" id="3.30.70.270">
    <property type="match status" value="1"/>
</dbReference>